<accession>A0AAJ4MN81</accession>
<dbReference type="GO" id="GO:0046917">
    <property type="term" value="F:triphosphoribosyl-dephospho-CoA synthase activity"/>
    <property type="evidence" value="ECO:0007669"/>
    <property type="project" value="UniProtKB-UniRule"/>
</dbReference>
<evidence type="ECO:0000256" key="2">
    <source>
        <dbReference type="ARBA" id="ARBA00022679"/>
    </source>
</evidence>
<evidence type="ECO:0000256" key="4">
    <source>
        <dbReference type="ARBA" id="ARBA00022840"/>
    </source>
</evidence>
<name>A0AAJ4MN81_9BURK</name>
<dbReference type="InterPro" id="IPR017555">
    <property type="entry name" value="TriPribosyl-deP-CoA_syn"/>
</dbReference>
<dbReference type="GO" id="GO:0051191">
    <property type="term" value="P:prosthetic group biosynthetic process"/>
    <property type="evidence" value="ECO:0007669"/>
    <property type="project" value="TreeGrafter"/>
</dbReference>
<organism evidence="6 7">
    <name type="scientific">Janthinobacterium lividum</name>
    <dbReference type="NCBI Taxonomy" id="29581"/>
    <lineage>
        <taxon>Bacteria</taxon>
        <taxon>Pseudomonadati</taxon>
        <taxon>Pseudomonadota</taxon>
        <taxon>Betaproteobacteria</taxon>
        <taxon>Burkholderiales</taxon>
        <taxon>Oxalobacteraceae</taxon>
        <taxon>Janthinobacterium</taxon>
    </lineage>
</organism>
<gene>
    <name evidence="5" type="primary">mdcB</name>
    <name evidence="6" type="ORF">J3P46_14625</name>
</gene>
<keyword evidence="3 5" id="KW-0547">Nucleotide-binding</keyword>
<dbReference type="GO" id="GO:0016757">
    <property type="term" value="F:glycosyltransferase activity"/>
    <property type="evidence" value="ECO:0007669"/>
    <property type="project" value="UniProtKB-KW"/>
</dbReference>
<dbReference type="NCBIfam" id="TIGR03132">
    <property type="entry name" value="malonate_mdcB"/>
    <property type="match status" value="1"/>
</dbReference>
<sequence>MSTMMMTMTTTVPVQVRPAALARQVLQALLDEVTLTPKPGLVDLRSRGAHADLNWALMCHSACVLEPVFQAMADAGAQIEDDDLLRQRIGAIGRDGEALMLAATGGVNTHRGAIWALGLLVTAAAQQGARGASLAPQAVAARAGALARLHDRGAPGVTGNKGELACRQYRVDGARGQARAGFPLVTGAGLPVLHASRLRGDNETTARLNALLAILSGLDDTCVLSRGGEPALLELQMGAARVLAAGGAATAAGTEALLALEAVALERGVSPGGAADLLAATLFLDRLTEGEAHGNA</sequence>
<keyword evidence="4 5" id="KW-0067">ATP-binding</keyword>
<dbReference type="Gene3D" id="1.10.4200.10">
    <property type="entry name" value="Triphosphoribosyl-dephospho-CoA protein"/>
    <property type="match status" value="2"/>
</dbReference>
<evidence type="ECO:0000313" key="7">
    <source>
        <dbReference type="Proteomes" id="UP000662821"/>
    </source>
</evidence>
<comment type="similarity">
    <text evidence="5">Belongs to the CitG/MdcB family.</text>
</comment>
<evidence type="ECO:0000256" key="1">
    <source>
        <dbReference type="ARBA" id="ARBA00001210"/>
    </source>
</evidence>
<keyword evidence="6" id="KW-0328">Glycosyltransferase</keyword>
<dbReference type="Pfam" id="PF01874">
    <property type="entry name" value="CitG"/>
    <property type="match status" value="1"/>
</dbReference>
<dbReference type="EMBL" id="CP071520">
    <property type="protein sequence ID" value="QSX94006.1"/>
    <property type="molecule type" value="Genomic_DNA"/>
</dbReference>
<dbReference type="PANTHER" id="PTHR30201:SF2">
    <property type="entry name" value="2-(5''-TRIPHOSPHORIBOSYL)-3'-DEPHOSPHOCOENZYME-A SYNTHASE"/>
    <property type="match status" value="1"/>
</dbReference>
<dbReference type="Proteomes" id="UP000662821">
    <property type="component" value="Chromosome"/>
</dbReference>
<comment type="function">
    <text evidence="5">Involved in the formation of 2-(5''-phosphoribosyl)-3'-dephosphocoenzyme-A, the prosthetic group of the acyl-carrier protein of the malonate decarboxylase.</text>
</comment>
<evidence type="ECO:0000256" key="5">
    <source>
        <dbReference type="HAMAP-Rule" id="MF_01883"/>
    </source>
</evidence>
<dbReference type="NCBIfam" id="NF002315">
    <property type="entry name" value="PRK01237.1"/>
    <property type="match status" value="1"/>
</dbReference>
<dbReference type="EC" id="2.4.2.52" evidence="5"/>
<comment type="catalytic activity">
    <reaction evidence="1 5">
        <text>3'-dephospho-CoA + ATP = 2'-(5''-triphospho-alpha-D-ribosyl)-3'-dephospho-CoA + adenine</text>
        <dbReference type="Rhea" id="RHEA:15117"/>
        <dbReference type="ChEBI" id="CHEBI:16708"/>
        <dbReference type="ChEBI" id="CHEBI:30616"/>
        <dbReference type="ChEBI" id="CHEBI:57328"/>
        <dbReference type="ChEBI" id="CHEBI:61378"/>
        <dbReference type="EC" id="2.4.2.52"/>
    </reaction>
</comment>
<dbReference type="InterPro" id="IPR002736">
    <property type="entry name" value="CitG"/>
</dbReference>
<keyword evidence="2 5" id="KW-0808">Transferase</keyword>
<dbReference type="GO" id="GO:0005524">
    <property type="term" value="F:ATP binding"/>
    <property type="evidence" value="ECO:0007669"/>
    <property type="project" value="UniProtKB-KW"/>
</dbReference>
<reference evidence="6 7" key="1">
    <citation type="submission" date="2021-03" db="EMBL/GenBank/DDBJ databases">
        <title>Draft genome sequence of Janthinobacterium sp. strain PLB02 isolated from infected primmorphs (Lubomirskia baicalensis).</title>
        <authorList>
            <person name="Chernogor L.I."/>
            <person name="Belikov S.I."/>
            <person name="Petrushin I.S."/>
        </authorList>
    </citation>
    <scope>NUCLEOTIDE SEQUENCE [LARGE SCALE GENOMIC DNA]</scope>
    <source>
        <strain evidence="6 7">PLB02</strain>
    </source>
</reference>
<protein>
    <recommendedName>
        <fullName evidence="5">Probable 2-(5''-triphosphoribosyl)-3'-dephosphocoenzyme-A synthase</fullName>
        <shortName evidence="5">2-(5''-triphosphoribosyl)-3'-dephospho-CoA synthase</shortName>
        <ecNumber evidence="5">2.4.2.52</ecNumber>
    </recommendedName>
</protein>
<proteinExistence type="inferred from homology"/>
<dbReference type="RefSeq" id="WP_191909677.1">
    <property type="nucleotide sequence ID" value="NZ_CP071520.1"/>
</dbReference>
<dbReference type="AlphaFoldDB" id="A0AAJ4MN81"/>
<dbReference type="HAMAP" id="MF_01883">
    <property type="entry name" value="MdcB"/>
    <property type="match status" value="1"/>
</dbReference>
<dbReference type="PANTHER" id="PTHR30201">
    <property type="entry name" value="TRIPHOSPHORIBOSYL-DEPHOSPHO-COA SYNTHASE"/>
    <property type="match status" value="1"/>
</dbReference>
<evidence type="ECO:0000313" key="6">
    <source>
        <dbReference type="EMBL" id="QSX94006.1"/>
    </source>
</evidence>
<evidence type="ECO:0000256" key="3">
    <source>
        <dbReference type="ARBA" id="ARBA00022741"/>
    </source>
</evidence>